<gene>
    <name evidence="3" type="ORF">FYJ63_07830</name>
</gene>
<accession>A0A7K0K3T0</accession>
<keyword evidence="4" id="KW-1185">Reference proteome</keyword>
<evidence type="ECO:0000256" key="1">
    <source>
        <dbReference type="ARBA" id="ARBA00008558"/>
    </source>
</evidence>
<protein>
    <submittedName>
        <fullName evidence="3">N-acylglucosamine 2-epimerase</fullName>
    </submittedName>
</protein>
<dbReference type="EMBL" id="VUMY01000013">
    <property type="protein sequence ID" value="MST50143.1"/>
    <property type="molecule type" value="Genomic_DNA"/>
</dbReference>
<dbReference type="InterPro" id="IPR012341">
    <property type="entry name" value="6hp_glycosidase-like_sf"/>
</dbReference>
<sequence>MADTLDLEALAARELPALQAFGAHSLVPAGFGYLGPDGEIMAELGAQLWINCRMTHMFSLFALADINADESRKLATHGVRALLENFQDQLNGGWFSWIDTELDQAGKARPRLDKAPRKEAYAHAFVLLAGASAMVAGIRGGEDLFNRAAEIQDAHWWEPEAGRVRESFAPDWSDLEDYRGANANMHTVEACLAAFDAARDPKWLKRAAAISTHLISEKARENAWRLPEHYTANWETDLDYNRDKPTDPFRPWGATPGHGFEWARLITQLKATAETAGLATQLHLDWVEEAAAGLYQTALESWGSDGADGIPYTTDFAGIPVSSQRMHWVVCEALAASLVLSRYCQPGDSLKAIAASWAGRFGEYAQKYLIEEPGRWRHELDATNAPATLTWPGKPDIYHAGQAMFLVNLPVAPSFAKAVADGK</sequence>
<dbReference type="Proteomes" id="UP000442535">
    <property type="component" value="Unassembled WGS sequence"/>
</dbReference>
<dbReference type="SUPFAM" id="SSF48208">
    <property type="entry name" value="Six-hairpin glycosidases"/>
    <property type="match status" value="1"/>
</dbReference>
<dbReference type="RefSeq" id="WP_154545496.1">
    <property type="nucleotide sequence ID" value="NZ_JAQYQY010000030.1"/>
</dbReference>
<dbReference type="AlphaFoldDB" id="A0A7K0K3T0"/>
<evidence type="ECO:0000313" key="3">
    <source>
        <dbReference type="EMBL" id="MST50143.1"/>
    </source>
</evidence>
<name>A0A7K0K3T0_9ACTO</name>
<evidence type="ECO:0000256" key="2">
    <source>
        <dbReference type="ARBA" id="ARBA00023235"/>
    </source>
</evidence>
<evidence type="ECO:0000313" key="4">
    <source>
        <dbReference type="Proteomes" id="UP000442535"/>
    </source>
</evidence>
<reference evidence="3 4" key="1">
    <citation type="submission" date="2019-08" db="EMBL/GenBank/DDBJ databases">
        <title>In-depth cultivation of the pig gut microbiome towards novel bacterial diversity and tailored functional studies.</title>
        <authorList>
            <person name="Wylensek D."/>
            <person name="Hitch T.C.A."/>
            <person name="Clavel T."/>
        </authorList>
    </citation>
    <scope>NUCLEOTIDE SEQUENCE [LARGE SCALE GENOMIC DNA]</scope>
    <source>
        <strain evidence="3 4">RF-GAM-744-WT-7</strain>
    </source>
</reference>
<dbReference type="GO" id="GO:0016853">
    <property type="term" value="F:isomerase activity"/>
    <property type="evidence" value="ECO:0007669"/>
    <property type="project" value="UniProtKB-KW"/>
</dbReference>
<dbReference type="InterPro" id="IPR008928">
    <property type="entry name" value="6-hairpin_glycosidase_sf"/>
</dbReference>
<dbReference type="Pfam" id="PF07221">
    <property type="entry name" value="GlcNAc_2-epim"/>
    <property type="match status" value="1"/>
</dbReference>
<dbReference type="Gene3D" id="1.50.10.10">
    <property type="match status" value="1"/>
</dbReference>
<dbReference type="InterPro" id="IPR010819">
    <property type="entry name" value="AGE/CE"/>
</dbReference>
<organism evidence="3 4">
    <name type="scientific">Mobiluncus porci</name>
    <dbReference type="NCBI Taxonomy" id="2652278"/>
    <lineage>
        <taxon>Bacteria</taxon>
        <taxon>Bacillati</taxon>
        <taxon>Actinomycetota</taxon>
        <taxon>Actinomycetes</taxon>
        <taxon>Actinomycetales</taxon>
        <taxon>Actinomycetaceae</taxon>
        <taxon>Mobiluncus</taxon>
    </lineage>
</organism>
<comment type="caution">
    <text evidence="3">The sequence shown here is derived from an EMBL/GenBank/DDBJ whole genome shotgun (WGS) entry which is preliminary data.</text>
</comment>
<keyword evidence="2" id="KW-0413">Isomerase</keyword>
<dbReference type="PANTHER" id="PTHR15108">
    <property type="entry name" value="N-ACYLGLUCOSAMINE-2-EPIMERASE"/>
    <property type="match status" value="1"/>
</dbReference>
<proteinExistence type="inferred from homology"/>
<comment type="similarity">
    <text evidence="1">Belongs to the N-acylglucosamine 2-epimerase family.</text>
</comment>
<dbReference type="GO" id="GO:0005975">
    <property type="term" value="P:carbohydrate metabolic process"/>
    <property type="evidence" value="ECO:0007669"/>
    <property type="project" value="InterPro"/>
</dbReference>